<organism evidence="2 3">
    <name type="scientific">Dorcoceras hygrometricum</name>
    <dbReference type="NCBI Taxonomy" id="472368"/>
    <lineage>
        <taxon>Eukaryota</taxon>
        <taxon>Viridiplantae</taxon>
        <taxon>Streptophyta</taxon>
        <taxon>Embryophyta</taxon>
        <taxon>Tracheophyta</taxon>
        <taxon>Spermatophyta</taxon>
        <taxon>Magnoliopsida</taxon>
        <taxon>eudicotyledons</taxon>
        <taxon>Gunneridae</taxon>
        <taxon>Pentapetalae</taxon>
        <taxon>asterids</taxon>
        <taxon>lamiids</taxon>
        <taxon>Lamiales</taxon>
        <taxon>Gesneriaceae</taxon>
        <taxon>Didymocarpoideae</taxon>
        <taxon>Trichosporeae</taxon>
        <taxon>Loxocarpinae</taxon>
        <taxon>Dorcoceras</taxon>
    </lineage>
</organism>
<dbReference type="Proteomes" id="UP000250235">
    <property type="component" value="Unassembled WGS sequence"/>
</dbReference>
<dbReference type="OrthoDB" id="660555at2759"/>
<feature type="compositionally biased region" description="Basic and acidic residues" evidence="1">
    <location>
        <begin position="160"/>
        <end position="169"/>
    </location>
</feature>
<evidence type="ECO:0000256" key="1">
    <source>
        <dbReference type="SAM" id="MobiDB-lite"/>
    </source>
</evidence>
<sequence length="855" mass="94188">MKDNEIICAIQGKFVGVSKEVFAGVFELPTTGLTDVDDVPKNLVYDARSIFSKSGEPVQISCKKRTMKNEFRLLNDILAKSVTVKAGSFDAVTHGMVSKTSKQAKGFAAQICALLESAPNLTLGEAKTFPPLKILTAKTVGTYIAKQKGIDDSHEEDEPAVEKPAEKKKAVSKKRPATTVATPVVKRKRTTGRAALEAQSLALVIVAQEAVPIQMISAVIPPASKRKAPKRKLQLPVGSDDEIFETEPVVENVVEQQREKTMADDVDKIIDQVISEIEQMETDMEEPSLTRSDYIVIEDIERSTVVNDEDDNLDGDENEIARKISSFTAPKQFLKEPLRSGEDDDMPGIKQPSKIIEMEREKESEKNKEIEPVATDDLSLAKSVAMMTDSEDTEPLSKVLALTDKSKSDEESMSIEDIFKQIPADMMLPSMTAAEITRIKFGLGIEISEVSEGDWYKASLPRIATSGKGKAPLVAKDEIKGHPSREMFSLICADIDFLVQLREKVIEDVVKFFHSFSLSRLAVFGSVKDIIAKEEQILAWAETDSLETAVRMREYIIAKYREMLLKNSWKLIAKTSSPPVGSHNFCRDIVAVGSVVDLAVDPADFVGVFCRGPDVQLITSALTSPNPSISIDSRIFFTTDDIPLGDATTDDQILMPSVALPAPNFTESFAQLRASVTHISIKQLQTNNNIGDLKNHILSKIDHLEKAFADAHTQQDQVLRGLIKNVRQEVKIQITALSLQLLESKRVDLDDKLKGVQDQQAALSHDLMEFHVQAQENFNTLTSQLSELVDYINRGGDAKKGEGSSSRGPQPPPDDRSRPGSGDSSRGRGSRSEPARKRGGGGSHRRDWRYWIGGS</sequence>
<feature type="region of interest" description="Disordered" evidence="1">
    <location>
        <begin position="794"/>
        <end position="855"/>
    </location>
</feature>
<gene>
    <name evidence="2" type="ORF">F511_04542</name>
</gene>
<name>A0A2Z7BZ22_9LAMI</name>
<keyword evidence="3" id="KW-1185">Reference proteome</keyword>
<protein>
    <submittedName>
        <fullName evidence="2">Splicing factor 3B subunit 1-like</fullName>
    </submittedName>
</protein>
<evidence type="ECO:0000313" key="3">
    <source>
        <dbReference type="Proteomes" id="UP000250235"/>
    </source>
</evidence>
<proteinExistence type="predicted"/>
<dbReference type="AlphaFoldDB" id="A0A2Z7BZ22"/>
<accession>A0A2Z7BZ22</accession>
<reference evidence="2 3" key="1">
    <citation type="journal article" date="2015" name="Proc. Natl. Acad. Sci. U.S.A.">
        <title>The resurrection genome of Boea hygrometrica: A blueprint for survival of dehydration.</title>
        <authorList>
            <person name="Xiao L."/>
            <person name="Yang G."/>
            <person name="Zhang L."/>
            <person name="Yang X."/>
            <person name="Zhao S."/>
            <person name="Ji Z."/>
            <person name="Zhou Q."/>
            <person name="Hu M."/>
            <person name="Wang Y."/>
            <person name="Chen M."/>
            <person name="Xu Y."/>
            <person name="Jin H."/>
            <person name="Xiao X."/>
            <person name="Hu G."/>
            <person name="Bao F."/>
            <person name="Hu Y."/>
            <person name="Wan P."/>
            <person name="Li L."/>
            <person name="Deng X."/>
            <person name="Kuang T."/>
            <person name="Xiang C."/>
            <person name="Zhu J.K."/>
            <person name="Oliver M.J."/>
            <person name="He Y."/>
        </authorList>
    </citation>
    <scope>NUCLEOTIDE SEQUENCE [LARGE SCALE GENOMIC DNA]</scope>
    <source>
        <strain evidence="3">cv. XS01</strain>
    </source>
</reference>
<dbReference type="EMBL" id="KV000873">
    <property type="protein sequence ID" value="KZV39902.1"/>
    <property type="molecule type" value="Genomic_DNA"/>
</dbReference>
<evidence type="ECO:0000313" key="2">
    <source>
        <dbReference type="EMBL" id="KZV39902.1"/>
    </source>
</evidence>
<feature type="region of interest" description="Disordered" evidence="1">
    <location>
        <begin position="150"/>
        <end position="180"/>
    </location>
</feature>